<feature type="transmembrane region" description="Helical" evidence="5">
    <location>
        <begin position="306"/>
        <end position="324"/>
    </location>
</feature>
<keyword evidence="4 5" id="KW-0472">Membrane</keyword>
<feature type="transmembrane region" description="Helical" evidence="5">
    <location>
        <begin position="150"/>
        <end position="176"/>
    </location>
</feature>
<protein>
    <recommendedName>
        <fullName evidence="6">Major facilitator superfamily (MFS) profile domain-containing protein</fullName>
    </recommendedName>
</protein>
<keyword evidence="2 5" id="KW-0812">Transmembrane</keyword>
<feature type="transmembrane region" description="Helical" evidence="5">
    <location>
        <begin position="399"/>
        <end position="417"/>
    </location>
</feature>
<evidence type="ECO:0000256" key="2">
    <source>
        <dbReference type="ARBA" id="ARBA00022692"/>
    </source>
</evidence>
<feature type="transmembrane region" description="Helical" evidence="5">
    <location>
        <begin position="12"/>
        <end position="42"/>
    </location>
</feature>
<feature type="transmembrane region" description="Helical" evidence="5">
    <location>
        <begin position="336"/>
        <end position="355"/>
    </location>
</feature>
<gene>
    <name evidence="7" type="ORF">CCHLO57077_00014870</name>
</gene>
<feature type="transmembrane region" description="Helical" evidence="5">
    <location>
        <begin position="54"/>
        <end position="76"/>
    </location>
</feature>
<dbReference type="AlphaFoldDB" id="A0AA35M5A2"/>
<evidence type="ECO:0000256" key="4">
    <source>
        <dbReference type="ARBA" id="ARBA00023136"/>
    </source>
</evidence>
<dbReference type="PROSITE" id="PS50850">
    <property type="entry name" value="MFS"/>
    <property type="match status" value="1"/>
</dbReference>
<dbReference type="Pfam" id="PF00083">
    <property type="entry name" value="Sugar_tr"/>
    <property type="match status" value="2"/>
</dbReference>
<comment type="caution">
    <text evidence="7">The sequence shown here is derived from an EMBL/GenBank/DDBJ whole genome shotgun (WGS) entry which is preliminary data.</text>
</comment>
<name>A0AA35M5A2_9HYPO</name>
<evidence type="ECO:0000313" key="7">
    <source>
        <dbReference type="EMBL" id="CAI6090597.1"/>
    </source>
</evidence>
<dbReference type="EMBL" id="CABFNP030001029">
    <property type="protein sequence ID" value="CAI6090597.1"/>
    <property type="molecule type" value="Genomic_DNA"/>
</dbReference>
<accession>A0AA35M5A2</accession>
<evidence type="ECO:0000259" key="6">
    <source>
        <dbReference type="PROSITE" id="PS50850"/>
    </source>
</evidence>
<feature type="transmembrane region" description="Helical" evidence="5">
    <location>
        <begin position="231"/>
        <end position="251"/>
    </location>
</feature>
<feature type="transmembrane region" description="Helical" evidence="5">
    <location>
        <begin position="271"/>
        <end position="294"/>
    </location>
</feature>
<dbReference type="Proteomes" id="UP001160390">
    <property type="component" value="Unassembled WGS sequence"/>
</dbReference>
<dbReference type="SUPFAM" id="SSF103473">
    <property type="entry name" value="MFS general substrate transporter"/>
    <property type="match status" value="1"/>
</dbReference>
<keyword evidence="3 5" id="KW-1133">Transmembrane helix</keyword>
<dbReference type="PANTHER" id="PTHR24064">
    <property type="entry name" value="SOLUTE CARRIER FAMILY 22 MEMBER"/>
    <property type="match status" value="1"/>
</dbReference>
<organism evidence="7 8">
    <name type="scientific">Clonostachys chloroleuca</name>
    <dbReference type="NCBI Taxonomy" id="1926264"/>
    <lineage>
        <taxon>Eukaryota</taxon>
        <taxon>Fungi</taxon>
        <taxon>Dikarya</taxon>
        <taxon>Ascomycota</taxon>
        <taxon>Pezizomycotina</taxon>
        <taxon>Sordariomycetes</taxon>
        <taxon>Hypocreomycetidae</taxon>
        <taxon>Hypocreales</taxon>
        <taxon>Bionectriaceae</taxon>
        <taxon>Clonostachys</taxon>
    </lineage>
</organism>
<dbReference type="GO" id="GO:0016020">
    <property type="term" value="C:membrane"/>
    <property type="evidence" value="ECO:0007669"/>
    <property type="project" value="UniProtKB-SubCell"/>
</dbReference>
<dbReference type="GO" id="GO:0022857">
    <property type="term" value="F:transmembrane transporter activity"/>
    <property type="evidence" value="ECO:0007669"/>
    <property type="project" value="InterPro"/>
</dbReference>
<proteinExistence type="predicted"/>
<evidence type="ECO:0000313" key="8">
    <source>
        <dbReference type="Proteomes" id="UP001160390"/>
    </source>
</evidence>
<evidence type="ECO:0000256" key="5">
    <source>
        <dbReference type="SAM" id="Phobius"/>
    </source>
</evidence>
<evidence type="ECO:0000256" key="3">
    <source>
        <dbReference type="ARBA" id="ARBA00022989"/>
    </source>
</evidence>
<dbReference type="InterPro" id="IPR005828">
    <property type="entry name" value="MFS_sugar_transport-like"/>
</dbReference>
<comment type="subcellular location">
    <subcellularLocation>
        <location evidence="1">Membrane</location>
        <topology evidence="1">Multi-pass membrane protein</topology>
    </subcellularLocation>
</comment>
<sequence>MSAPSLLDKAKFYAIAGAGFFADGYLNLSISTVLKILGYIYFQDQGGVLSPAQSGAITASVSVGVIIGTILFGFFGDAFGRHSVYGRELILTIIGDLMSVLLPWKGFSKQSIVAWMAVSRVFVGFGTGGDSPISAALSAEKAGSKGHTTLFLSIFFLNAMGNVAASLMLVILLAGFKEHIQRDNLYFEWVWRLLLGFDVQNSGNPTLKKRTVHDQWRDFTEYFSDWKHARAFIALFIINFLYNFASHGISLNQALVLSKIGFGTGSTTYESMWHTAVGNVIIFCAGYLPGFILSCHILPFFLPRKVQLGVGVLLVVLTYVSWAASEGHIPPGVSLFFVAFSQFLFHAGPVIIAYIPVELFPTRVRATATGIAAIGGSIASILISYAFGTLLDSLGISRVLALSAGLFAIAIPLLFWIPETKGCFVEEIESDIFYKDPQWKKNRDLGNIIEQSTVEDARVESLTAKGASSTSDGQ</sequence>
<feature type="domain" description="Major facilitator superfamily (MFS) profile" evidence="6">
    <location>
        <begin position="12"/>
        <end position="421"/>
    </location>
</feature>
<evidence type="ECO:0000256" key="1">
    <source>
        <dbReference type="ARBA" id="ARBA00004141"/>
    </source>
</evidence>
<dbReference type="Gene3D" id="1.20.1250.20">
    <property type="entry name" value="MFS general substrate transporter like domains"/>
    <property type="match status" value="1"/>
</dbReference>
<dbReference type="InterPro" id="IPR036259">
    <property type="entry name" value="MFS_trans_sf"/>
</dbReference>
<feature type="transmembrane region" description="Helical" evidence="5">
    <location>
        <begin position="367"/>
        <end position="387"/>
    </location>
</feature>
<dbReference type="InterPro" id="IPR020846">
    <property type="entry name" value="MFS_dom"/>
</dbReference>
<reference evidence="7" key="1">
    <citation type="submission" date="2023-01" db="EMBL/GenBank/DDBJ databases">
        <authorList>
            <person name="Piombo E."/>
        </authorList>
    </citation>
    <scope>NUCLEOTIDE SEQUENCE</scope>
</reference>
<keyword evidence="8" id="KW-1185">Reference proteome</keyword>
<feature type="transmembrane region" description="Helical" evidence="5">
    <location>
        <begin position="88"/>
        <end position="107"/>
    </location>
</feature>